<dbReference type="InterPro" id="IPR037923">
    <property type="entry name" value="HTH-like"/>
</dbReference>
<dbReference type="PANTHER" id="PTHR43280">
    <property type="entry name" value="ARAC-FAMILY TRANSCRIPTIONAL REGULATOR"/>
    <property type="match status" value="1"/>
</dbReference>
<protein>
    <submittedName>
        <fullName evidence="5">AraC family transcriptional regulator</fullName>
    </submittedName>
</protein>
<evidence type="ECO:0000256" key="2">
    <source>
        <dbReference type="ARBA" id="ARBA00023125"/>
    </source>
</evidence>
<name>A0A1Q6F7S4_9BACT</name>
<feature type="domain" description="HTH araC/xylS-type" evidence="4">
    <location>
        <begin position="197"/>
        <end position="295"/>
    </location>
</feature>
<organism evidence="5 6">
    <name type="scientific">Alistipes putredinis</name>
    <dbReference type="NCBI Taxonomy" id="28117"/>
    <lineage>
        <taxon>Bacteria</taxon>
        <taxon>Pseudomonadati</taxon>
        <taxon>Bacteroidota</taxon>
        <taxon>Bacteroidia</taxon>
        <taxon>Bacteroidales</taxon>
        <taxon>Rikenellaceae</taxon>
        <taxon>Alistipes</taxon>
    </lineage>
</organism>
<gene>
    <name evidence="5" type="ORF">BHV66_04610</name>
</gene>
<keyword evidence="3" id="KW-0804">Transcription</keyword>
<comment type="caution">
    <text evidence="5">The sequence shown here is derived from an EMBL/GenBank/DDBJ whole genome shotgun (WGS) entry which is preliminary data.</text>
</comment>
<dbReference type="AlphaFoldDB" id="A0A1Q6F7S4"/>
<dbReference type="Pfam" id="PF02311">
    <property type="entry name" value="AraC_binding"/>
    <property type="match status" value="1"/>
</dbReference>
<dbReference type="PANTHER" id="PTHR43280:SF32">
    <property type="entry name" value="TRANSCRIPTIONAL REGULATORY PROTEIN"/>
    <property type="match status" value="1"/>
</dbReference>
<dbReference type="GO" id="GO:0043565">
    <property type="term" value="F:sequence-specific DNA binding"/>
    <property type="evidence" value="ECO:0007669"/>
    <property type="project" value="InterPro"/>
</dbReference>
<dbReference type="RefSeq" id="WP_004328398.1">
    <property type="nucleotide sequence ID" value="NZ_BAAFKT010000010.1"/>
</dbReference>
<keyword evidence="1" id="KW-0805">Transcription regulation</keyword>
<dbReference type="SUPFAM" id="SSF51215">
    <property type="entry name" value="Regulatory protein AraC"/>
    <property type="match status" value="1"/>
</dbReference>
<dbReference type="GO" id="GO:0003700">
    <property type="term" value="F:DNA-binding transcription factor activity"/>
    <property type="evidence" value="ECO:0007669"/>
    <property type="project" value="InterPro"/>
</dbReference>
<accession>A0A1Q6F7S4</accession>
<evidence type="ECO:0000259" key="4">
    <source>
        <dbReference type="PROSITE" id="PS01124"/>
    </source>
</evidence>
<dbReference type="Pfam" id="PF12833">
    <property type="entry name" value="HTH_18"/>
    <property type="match status" value="1"/>
</dbReference>
<dbReference type="Gene3D" id="1.10.10.60">
    <property type="entry name" value="Homeodomain-like"/>
    <property type="match status" value="1"/>
</dbReference>
<dbReference type="EMBL" id="MNQH01000024">
    <property type="protein sequence ID" value="OKY94943.1"/>
    <property type="molecule type" value="Genomic_DNA"/>
</dbReference>
<proteinExistence type="predicted"/>
<evidence type="ECO:0000313" key="6">
    <source>
        <dbReference type="Proteomes" id="UP000187417"/>
    </source>
</evidence>
<dbReference type="PROSITE" id="PS01124">
    <property type="entry name" value="HTH_ARAC_FAMILY_2"/>
    <property type="match status" value="1"/>
</dbReference>
<keyword evidence="2" id="KW-0238">DNA-binding</keyword>
<dbReference type="SUPFAM" id="SSF46689">
    <property type="entry name" value="Homeodomain-like"/>
    <property type="match status" value="1"/>
</dbReference>
<dbReference type="GeneID" id="73802785"/>
<evidence type="ECO:0000313" key="5">
    <source>
        <dbReference type="EMBL" id="OKY94943.1"/>
    </source>
</evidence>
<dbReference type="SMART" id="SM00342">
    <property type="entry name" value="HTH_ARAC"/>
    <property type="match status" value="1"/>
</dbReference>
<reference evidence="5 6" key="1">
    <citation type="journal article" date="2016" name="Nat. Biotechnol.">
        <title>Measurement of bacterial replication rates in microbial communities.</title>
        <authorList>
            <person name="Brown C.T."/>
            <person name="Olm M.R."/>
            <person name="Thomas B.C."/>
            <person name="Banfield J.F."/>
        </authorList>
    </citation>
    <scope>NUCLEOTIDE SEQUENCE [LARGE SCALE GENOMIC DNA]</scope>
    <source>
        <strain evidence="5">CAG:67_53_122</strain>
    </source>
</reference>
<dbReference type="Proteomes" id="UP000187417">
    <property type="component" value="Unassembled WGS sequence"/>
</dbReference>
<dbReference type="STRING" id="28117.BHV66_04610"/>
<sequence length="297" mass="34126">MVADEITLQKVSISRIKQEMRDVYYLSDDLVIASFDIHRDTLGNYPALIDGFSAIIMASGSAVVAIDTEEYEVVPDTIVFFSPDRVIRTVASTSDAAAYFVACSKSFINEIQIDLSASLPVYMRFGKQPCLRVTPQDTHEIRQVFQLIKTILASDKEHYRQEIIRCLFTAVFYIITELNMREQKNTVKLGRGEVIFEEFMELVRQYSKQERNVRFYARRLNITPKYLSTVSKDVSGKTAARWIDEAVILEAKSLLRYSGMSIQEIAYHLNFSTQSFFGKYFKQHTGYSPSRFKRKGS</sequence>
<evidence type="ECO:0000256" key="3">
    <source>
        <dbReference type="ARBA" id="ARBA00023163"/>
    </source>
</evidence>
<dbReference type="InterPro" id="IPR018060">
    <property type="entry name" value="HTH_AraC"/>
</dbReference>
<dbReference type="InterPro" id="IPR009057">
    <property type="entry name" value="Homeodomain-like_sf"/>
</dbReference>
<evidence type="ECO:0000256" key="1">
    <source>
        <dbReference type="ARBA" id="ARBA00023015"/>
    </source>
</evidence>
<dbReference type="InterPro" id="IPR003313">
    <property type="entry name" value="AraC-bd"/>
</dbReference>